<reference evidence="11" key="1">
    <citation type="journal article" date="2014" name="Int. J. Syst. Evol. Microbiol.">
        <title>Complete genome sequence of Corynebacterium casei LMG S-19264T (=DSM 44701T), isolated from a smear-ripened cheese.</title>
        <authorList>
            <consortium name="US DOE Joint Genome Institute (JGI-PGF)"/>
            <person name="Walter F."/>
            <person name="Albersmeier A."/>
            <person name="Kalinowski J."/>
            <person name="Ruckert C."/>
        </authorList>
    </citation>
    <scope>NUCLEOTIDE SEQUENCE</scope>
    <source>
        <strain evidence="11">KCTC 42651</strain>
    </source>
</reference>
<dbReference type="Gene3D" id="1.20.5.3310">
    <property type="match status" value="1"/>
</dbReference>
<feature type="compositionally biased region" description="Low complexity" evidence="10">
    <location>
        <begin position="221"/>
        <end position="230"/>
    </location>
</feature>
<evidence type="ECO:0000256" key="3">
    <source>
        <dbReference type="ARBA" id="ARBA00022475"/>
    </source>
</evidence>
<sequence>MFDIGWQEFILVALVAVVVVGPKDLPRVIRTVGQWVRKARSLASEFQGSLEEMAREAELDDVRKSIQQVSREGIGASIEKHVDPDGEIRRSVEEARDSSGADEIEGAIEEARRDTRALAGSDGSAAGSYEAAAARNPVPDNSVTPPAEAPKPAAAAPAKNQPAATEPAATKPAATKPAARKAAAKTDGDARPAKAPARRTAAKASDAAAKPAAKPKRTTRKPAATDAGEA</sequence>
<feature type="compositionally biased region" description="Low complexity" evidence="10">
    <location>
        <begin position="202"/>
        <end position="212"/>
    </location>
</feature>
<evidence type="ECO:0000256" key="6">
    <source>
        <dbReference type="ARBA" id="ARBA00022989"/>
    </source>
</evidence>
<dbReference type="GO" id="GO:0033281">
    <property type="term" value="C:TAT protein transport complex"/>
    <property type="evidence" value="ECO:0007669"/>
    <property type="project" value="UniProtKB-UniRule"/>
</dbReference>
<evidence type="ECO:0000256" key="2">
    <source>
        <dbReference type="ARBA" id="ARBA00022448"/>
    </source>
</evidence>
<dbReference type="InterPro" id="IPR018448">
    <property type="entry name" value="TatB"/>
</dbReference>
<dbReference type="PANTHER" id="PTHR33162:SF1">
    <property type="entry name" value="SEC-INDEPENDENT PROTEIN TRANSLOCASE PROTEIN TATA, CHLOROPLASTIC"/>
    <property type="match status" value="1"/>
</dbReference>
<evidence type="ECO:0000256" key="4">
    <source>
        <dbReference type="ARBA" id="ARBA00022692"/>
    </source>
</evidence>
<name>A0A919CP22_9PROT</name>
<dbReference type="RefSeq" id="WP_189988764.1">
    <property type="nucleotide sequence ID" value="NZ_BMZS01000004.1"/>
</dbReference>
<comment type="subunit">
    <text evidence="9">The Tat system comprises two distinct complexes: a TatABC complex, containing multiple copies of TatA, TatB and TatC subunits, and a separate TatA complex, containing only TatA subunits. Substrates initially bind to the TatABC complex, which probably triggers association of the separate TatA complex to form the active translocon.</text>
</comment>
<comment type="function">
    <text evidence="9">Part of the twin-arginine translocation (Tat) system that transports large folded proteins containing a characteristic twin-arginine motif in their signal peptide across membranes. Together with TatC, TatB is part of a receptor directly interacting with Tat signal peptides. TatB may form an oligomeric binding site that transiently accommodates folded Tat precursor proteins before their translocation.</text>
</comment>
<gene>
    <name evidence="9" type="primary">tatB</name>
    <name evidence="11" type="ORF">GCM10017083_19060</name>
</gene>
<dbReference type="AlphaFoldDB" id="A0A919CP22"/>
<dbReference type="NCBIfam" id="TIGR01410">
    <property type="entry name" value="tatB"/>
    <property type="match status" value="1"/>
</dbReference>
<feature type="region of interest" description="Disordered" evidence="10">
    <location>
        <begin position="114"/>
        <end position="230"/>
    </location>
</feature>
<dbReference type="PANTHER" id="PTHR33162">
    <property type="entry name" value="SEC-INDEPENDENT PROTEIN TRANSLOCASE PROTEIN TATA, CHLOROPLASTIC"/>
    <property type="match status" value="1"/>
</dbReference>
<dbReference type="PRINTS" id="PR01506">
    <property type="entry name" value="TATBPROTEIN"/>
</dbReference>
<dbReference type="GO" id="GO:0008320">
    <property type="term" value="F:protein transmembrane transporter activity"/>
    <property type="evidence" value="ECO:0007669"/>
    <property type="project" value="UniProtKB-UniRule"/>
</dbReference>
<feature type="compositionally biased region" description="Low complexity" evidence="10">
    <location>
        <begin position="150"/>
        <end position="177"/>
    </location>
</feature>
<dbReference type="EMBL" id="BMZS01000004">
    <property type="protein sequence ID" value="GHD48228.1"/>
    <property type="molecule type" value="Genomic_DNA"/>
</dbReference>
<evidence type="ECO:0000313" key="12">
    <source>
        <dbReference type="Proteomes" id="UP000630353"/>
    </source>
</evidence>
<keyword evidence="7 9" id="KW-0811">Translocation</keyword>
<dbReference type="Pfam" id="PF02416">
    <property type="entry name" value="TatA_B_E"/>
    <property type="match status" value="1"/>
</dbReference>
<keyword evidence="5 9" id="KW-0653">Protein transport</keyword>
<comment type="similarity">
    <text evidence="9">Belongs to the TatB family.</text>
</comment>
<evidence type="ECO:0000256" key="5">
    <source>
        <dbReference type="ARBA" id="ARBA00022927"/>
    </source>
</evidence>
<proteinExistence type="inferred from homology"/>
<dbReference type="InterPro" id="IPR003369">
    <property type="entry name" value="TatA/B/E"/>
</dbReference>
<keyword evidence="8 9" id="KW-0472">Membrane</keyword>
<comment type="subcellular location">
    <subcellularLocation>
        <location evidence="9">Cell membrane</location>
        <topology evidence="9">Single-pass membrane protein</topology>
    </subcellularLocation>
    <subcellularLocation>
        <location evidence="1">Membrane</location>
        <topology evidence="1">Single-pass membrane protein</topology>
    </subcellularLocation>
</comment>
<evidence type="ECO:0000256" key="7">
    <source>
        <dbReference type="ARBA" id="ARBA00023010"/>
    </source>
</evidence>
<evidence type="ECO:0000256" key="10">
    <source>
        <dbReference type="SAM" id="MobiDB-lite"/>
    </source>
</evidence>
<dbReference type="GO" id="GO:0043953">
    <property type="term" value="P:protein transport by the Tat complex"/>
    <property type="evidence" value="ECO:0007669"/>
    <property type="project" value="UniProtKB-UniRule"/>
</dbReference>
<dbReference type="HAMAP" id="MF_00237">
    <property type="entry name" value="TatB"/>
    <property type="match status" value="1"/>
</dbReference>
<evidence type="ECO:0000256" key="8">
    <source>
        <dbReference type="ARBA" id="ARBA00023136"/>
    </source>
</evidence>
<evidence type="ECO:0000313" key="11">
    <source>
        <dbReference type="EMBL" id="GHD48228.1"/>
    </source>
</evidence>
<evidence type="ECO:0000256" key="9">
    <source>
        <dbReference type="HAMAP-Rule" id="MF_00237"/>
    </source>
</evidence>
<keyword evidence="2 9" id="KW-0813">Transport</keyword>
<accession>A0A919CP22</accession>
<keyword evidence="12" id="KW-1185">Reference proteome</keyword>
<keyword evidence="3 9" id="KW-1003">Cell membrane</keyword>
<keyword evidence="4 9" id="KW-0812">Transmembrane</keyword>
<evidence type="ECO:0000256" key="1">
    <source>
        <dbReference type="ARBA" id="ARBA00004167"/>
    </source>
</evidence>
<reference evidence="11" key="2">
    <citation type="submission" date="2020-09" db="EMBL/GenBank/DDBJ databases">
        <authorList>
            <person name="Sun Q."/>
            <person name="Kim S."/>
        </authorList>
    </citation>
    <scope>NUCLEOTIDE SEQUENCE</scope>
    <source>
        <strain evidence="11">KCTC 42651</strain>
    </source>
</reference>
<protein>
    <recommendedName>
        <fullName evidence="9">Sec-independent protein translocase protein TatB</fullName>
    </recommendedName>
</protein>
<feature type="compositionally biased region" description="Low complexity" evidence="10">
    <location>
        <begin position="117"/>
        <end position="134"/>
    </location>
</feature>
<dbReference type="Proteomes" id="UP000630353">
    <property type="component" value="Unassembled WGS sequence"/>
</dbReference>
<organism evidence="11 12">
    <name type="scientific">Thalassobaculum fulvum</name>
    <dbReference type="NCBI Taxonomy" id="1633335"/>
    <lineage>
        <taxon>Bacteria</taxon>
        <taxon>Pseudomonadati</taxon>
        <taxon>Pseudomonadota</taxon>
        <taxon>Alphaproteobacteria</taxon>
        <taxon>Rhodospirillales</taxon>
        <taxon>Thalassobaculaceae</taxon>
        <taxon>Thalassobaculum</taxon>
    </lineage>
</organism>
<keyword evidence="6 9" id="KW-1133">Transmembrane helix</keyword>
<comment type="caution">
    <text evidence="11">The sequence shown here is derived from an EMBL/GenBank/DDBJ whole genome shotgun (WGS) entry which is preliminary data.</text>
</comment>